<gene>
    <name evidence="2" type="ORF">QBC38DRAFT_199671</name>
</gene>
<keyword evidence="3" id="KW-1185">Reference proteome</keyword>
<feature type="signal peptide" evidence="1">
    <location>
        <begin position="1"/>
        <end position="18"/>
    </location>
</feature>
<dbReference type="AlphaFoldDB" id="A0AAN7BPK2"/>
<dbReference type="Proteomes" id="UP001301958">
    <property type="component" value="Unassembled WGS sequence"/>
</dbReference>
<evidence type="ECO:0000313" key="3">
    <source>
        <dbReference type="Proteomes" id="UP001301958"/>
    </source>
</evidence>
<organism evidence="2 3">
    <name type="scientific">Podospora fimiseda</name>
    <dbReference type="NCBI Taxonomy" id="252190"/>
    <lineage>
        <taxon>Eukaryota</taxon>
        <taxon>Fungi</taxon>
        <taxon>Dikarya</taxon>
        <taxon>Ascomycota</taxon>
        <taxon>Pezizomycotina</taxon>
        <taxon>Sordariomycetes</taxon>
        <taxon>Sordariomycetidae</taxon>
        <taxon>Sordariales</taxon>
        <taxon>Podosporaceae</taxon>
        <taxon>Podospora</taxon>
    </lineage>
</organism>
<reference evidence="2" key="2">
    <citation type="submission" date="2023-05" db="EMBL/GenBank/DDBJ databases">
        <authorList>
            <consortium name="Lawrence Berkeley National Laboratory"/>
            <person name="Steindorff A."/>
            <person name="Hensen N."/>
            <person name="Bonometti L."/>
            <person name="Westerberg I."/>
            <person name="Brannstrom I.O."/>
            <person name="Guillou S."/>
            <person name="Cros-Aarteil S."/>
            <person name="Calhoun S."/>
            <person name="Haridas S."/>
            <person name="Kuo A."/>
            <person name="Mondo S."/>
            <person name="Pangilinan J."/>
            <person name="Riley R."/>
            <person name="Labutti K."/>
            <person name="Andreopoulos B."/>
            <person name="Lipzen A."/>
            <person name="Chen C."/>
            <person name="Yanf M."/>
            <person name="Daum C."/>
            <person name="Ng V."/>
            <person name="Clum A."/>
            <person name="Ohm R."/>
            <person name="Martin F."/>
            <person name="Silar P."/>
            <person name="Natvig D."/>
            <person name="Lalanne C."/>
            <person name="Gautier V."/>
            <person name="Ament-Velasquez S.L."/>
            <person name="Kruys A."/>
            <person name="Hutchinson M.I."/>
            <person name="Powell A.J."/>
            <person name="Barry K."/>
            <person name="Miller A.N."/>
            <person name="Grigoriev I.V."/>
            <person name="Debuchy R."/>
            <person name="Gladieux P."/>
            <person name="Thoren M.H."/>
            <person name="Johannesson H."/>
        </authorList>
    </citation>
    <scope>NUCLEOTIDE SEQUENCE</scope>
    <source>
        <strain evidence="2">CBS 990.96</strain>
    </source>
</reference>
<comment type="caution">
    <text evidence="2">The sequence shown here is derived from an EMBL/GenBank/DDBJ whole genome shotgun (WGS) entry which is preliminary data.</text>
</comment>
<feature type="chain" id="PRO_5042864993" evidence="1">
    <location>
        <begin position="19"/>
        <end position="316"/>
    </location>
</feature>
<proteinExistence type="predicted"/>
<accession>A0AAN7BPK2</accession>
<keyword evidence="1" id="KW-0732">Signal</keyword>
<protein>
    <submittedName>
        <fullName evidence="2">Uncharacterized protein</fullName>
    </submittedName>
</protein>
<name>A0AAN7BPK2_9PEZI</name>
<sequence>MGGCSHTWPSQLALRASALVIRAMSCQLLRPGVKKPSSLIFLPCRHELPRTHLPPLCLLQHPFRVFTAPKPVAVMAVSMSLFVKTTQPQPTNISSTHILSLPLFLPTRYALAFFFYLLDTTCNKPINRIPPLFNSISFIAYGIMAASSSSDWPPPKPESITNPWIFPTAHHDYSFSIYSGPISNFKPGTYEPIYYRDGPKEFRRHSYHRLLPASSNSYSVLPLPIRTKYKPLGIGTLYFPARRYYWAAVEIQNVIHCPGVGFNVLRDGQDIECYATPRPALKDAEKGRYVEGDYLVEWFCGFREREEDDLEDKVEW</sequence>
<reference evidence="2" key="1">
    <citation type="journal article" date="2023" name="Mol. Phylogenet. Evol.">
        <title>Genome-scale phylogeny and comparative genomics of the fungal order Sordariales.</title>
        <authorList>
            <person name="Hensen N."/>
            <person name="Bonometti L."/>
            <person name="Westerberg I."/>
            <person name="Brannstrom I.O."/>
            <person name="Guillou S."/>
            <person name="Cros-Aarteil S."/>
            <person name="Calhoun S."/>
            <person name="Haridas S."/>
            <person name="Kuo A."/>
            <person name="Mondo S."/>
            <person name="Pangilinan J."/>
            <person name="Riley R."/>
            <person name="LaButti K."/>
            <person name="Andreopoulos B."/>
            <person name="Lipzen A."/>
            <person name="Chen C."/>
            <person name="Yan M."/>
            <person name="Daum C."/>
            <person name="Ng V."/>
            <person name="Clum A."/>
            <person name="Steindorff A."/>
            <person name="Ohm R.A."/>
            <person name="Martin F."/>
            <person name="Silar P."/>
            <person name="Natvig D.O."/>
            <person name="Lalanne C."/>
            <person name="Gautier V."/>
            <person name="Ament-Velasquez S.L."/>
            <person name="Kruys A."/>
            <person name="Hutchinson M.I."/>
            <person name="Powell A.J."/>
            <person name="Barry K."/>
            <person name="Miller A.N."/>
            <person name="Grigoriev I.V."/>
            <person name="Debuchy R."/>
            <person name="Gladieux P."/>
            <person name="Hiltunen Thoren M."/>
            <person name="Johannesson H."/>
        </authorList>
    </citation>
    <scope>NUCLEOTIDE SEQUENCE</scope>
    <source>
        <strain evidence="2">CBS 990.96</strain>
    </source>
</reference>
<evidence type="ECO:0000256" key="1">
    <source>
        <dbReference type="SAM" id="SignalP"/>
    </source>
</evidence>
<dbReference type="EMBL" id="MU865335">
    <property type="protein sequence ID" value="KAK4227142.1"/>
    <property type="molecule type" value="Genomic_DNA"/>
</dbReference>
<evidence type="ECO:0000313" key="2">
    <source>
        <dbReference type="EMBL" id="KAK4227142.1"/>
    </source>
</evidence>